<dbReference type="HOGENOM" id="CLU_3372651_0_0_4"/>
<keyword evidence="1" id="KW-0449">Lipoprotein</keyword>
<dbReference type="AlphaFoldDB" id="Q2STY0"/>
<evidence type="ECO:0000313" key="2">
    <source>
        <dbReference type="Proteomes" id="UP000001930"/>
    </source>
</evidence>
<dbReference type="KEGG" id="bte:BTH_I3124"/>
<name>Q2STY0_BURTA</name>
<proteinExistence type="predicted"/>
<evidence type="ECO:0000313" key="1">
    <source>
        <dbReference type="EMBL" id="ABC38035.1"/>
    </source>
</evidence>
<dbReference type="PROSITE" id="PS51257">
    <property type="entry name" value="PROKAR_LIPOPROTEIN"/>
    <property type="match status" value="1"/>
</dbReference>
<sequence length="34" mass="3809">MRRRRLVTTNPAFSRTRGLFLCAHHACGGFGCDT</sequence>
<accession>Q2STY0</accession>
<dbReference type="Proteomes" id="UP000001930">
    <property type="component" value="Chromosome I"/>
</dbReference>
<keyword evidence="2" id="KW-1185">Reference proteome</keyword>
<dbReference type="EMBL" id="CP000086">
    <property type="protein sequence ID" value="ABC38035.1"/>
    <property type="molecule type" value="Genomic_DNA"/>
</dbReference>
<protein>
    <submittedName>
        <fullName evidence="1">Lipoprotein, putative</fullName>
    </submittedName>
</protein>
<reference evidence="1 2" key="1">
    <citation type="journal article" date="2005" name="BMC Genomics">
        <title>Bacterial genome adaptation to niches: divergence of the potential virulence genes in three Burkholderia species of different survival strategies.</title>
        <authorList>
            <person name="Kim H.S."/>
            <person name="Schell M.A."/>
            <person name="Yu Y."/>
            <person name="Ulrich R.L."/>
            <person name="Sarria S.H."/>
            <person name="Nierman W.C."/>
            <person name="DeShazer D."/>
        </authorList>
    </citation>
    <scope>NUCLEOTIDE SEQUENCE [LARGE SCALE GENOMIC DNA]</scope>
    <source>
        <strain evidence="2">ATCC 700388 / DSM 13276 / CCUG 48851 / CIP 106301 / E264</strain>
    </source>
</reference>
<organism evidence="1 2">
    <name type="scientific">Burkholderia thailandensis (strain ATCC 700388 / DSM 13276 / CCUG 48851 / CIP 106301 / E264)</name>
    <dbReference type="NCBI Taxonomy" id="271848"/>
    <lineage>
        <taxon>Bacteria</taxon>
        <taxon>Pseudomonadati</taxon>
        <taxon>Pseudomonadota</taxon>
        <taxon>Betaproteobacteria</taxon>
        <taxon>Burkholderiales</taxon>
        <taxon>Burkholderiaceae</taxon>
        <taxon>Burkholderia</taxon>
        <taxon>pseudomallei group</taxon>
    </lineage>
</organism>
<gene>
    <name evidence="1" type="ordered locus">BTH_I3124</name>
</gene>